<dbReference type="SUPFAM" id="SSF81383">
    <property type="entry name" value="F-box domain"/>
    <property type="match status" value="1"/>
</dbReference>
<evidence type="ECO:0000259" key="1">
    <source>
        <dbReference type="Pfam" id="PF00646"/>
    </source>
</evidence>
<dbReference type="InterPro" id="IPR036047">
    <property type="entry name" value="F-box-like_dom_sf"/>
</dbReference>
<keyword evidence="3" id="KW-1185">Reference proteome</keyword>
<evidence type="ECO:0000313" key="2">
    <source>
        <dbReference type="EMBL" id="KAL0961139.1"/>
    </source>
</evidence>
<gene>
    <name evidence="2" type="ORF">HGRIS_006111</name>
</gene>
<name>A0ABR3K012_9AGAR</name>
<dbReference type="InterPro" id="IPR001810">
    <property type="entry name" value="F-box_dom"/>
</dbReference>
<protein>
    <recommendedName>
        <fullName evidence="1">F-box domain-containing protein</fullName>
    </recommendedName>
</protein>
<comment type="caution">
    <text evidence="2">The sequence shown here is derived from an EMBL/GenBank/DDBJ whole genome shotgun (WGS) entry which is preliminary data.</text>
</comment>
<proteinExistence type="predicted"/>
<sequence length="163" mass="18825">MPTSTPFVPFTAFPTEFWVEIIPHLDLKSLIAIRCTSRALRSLAASADIHPDRKSFLSIYLDLSDRVWFQAIRPRPLENLRPRCPCCHSRRISFDADQLSDPDDPEPFWMNWIAYFEGTVNEVQDEYTLACMSGFIYSDRPSDLLDPRDRMSADLLLWPTTPA</sequence>
<accession>A0ABR3K012</accession>
<organism evidence="2 3">
    <name type="scientific">Hohenbuehelia grisea</name>
    <dbReference type="NCBI Taxonomy" id="104357"/>
    <lineage>
        <taxon>Eukaryota</taxon>
        <taxon>Fungi</taxon>
        <taxon>Dikarya</taxon>
        <taxon>Basidiomycota</taxon>
        <taxon>Agaricomycotina</taxon>
        <taxon>Agaricomycetes</taxon>
        <taxon>Agaricomycetidae</taxon>
        <taxon>Agaricales</taxon>
        <taxon>Pleurotineae</taxon>
        <taxon>Pleurotaceae</taxon>
        <taxon>Hohenbuehelia</taxon>
    </lineage>
</organism>
<dbReference type="EMBL" id="JASNQZ010000001">
    <property type="protein sequence ID" value="KAL0961139.1"/>
    <property type="molecule type" value="Genomic_DNA"/>
</dbReference>
<evidence type="ECO:0000313" key="3">
    <source>
        <dbReference type="Proteomes" id="UP001556367"/>
    </source>
</evidence>
<dbReference type="Pfam" id="PF00646">
    <property type="entry name" value="F-box"/>
    <property type="match status" value="1"/>
</dbReference>
<dbReference type="Proteomes" id="UP001556367">
    <property type="component" value="Unassembled WGS sequence"/>
</dbReference>
<feature type="domain" description="F-box" evidence="1">
    <location>
        <begin position="13"/>
        <end position="49"/>
    </location>
</feature>
<reference evidence="3" key="1">
    <citation type="submission" date="2024-06" db="EMBL/GenBank/DDBJ databases">
        <title>Multi-omics analyses provide insights into the biosynthesis of the anticancer antibiotic pleurotin in Hohenbuehelia grisea.</title>
        <authorList>
            <person name="Weaver J.A."/>
            <person name="Alberti F."/>
        </authorList>
    </citation>
    <scope>NUCLEOTIDE SEQUENCE [LARGE SCALE GENOMIC DNA]</scope>
    <source>
        <strain evidence="3">T-177</strain>
    </source>
</reference>